<organism evidence="3 4">
    <name type="scientific">Baekduia soli</name>
    <dbReference type="NCBI Taxonomy" id="496014"/>
    <lineage>
        <taxon>Bacteria</taxon>
        <taxon>Bacillati</taxon>
        <taxon>Actinomycetota</taxon>
        <taxon>Thermoleophilia</taxon>
        <taxon>Solirubrobacterales</taxon>
        <taxon>Baekduiaceae</taxon>
        <taxon>Baekduia</taxon>
    </lineage>
</organism>
<dbReference type="KEGG" id="bsol:FSW04_07245"/>
<sequence>MGRRQPRLHPRAGAARPPGLKLYDDAEEDIDPITFEVIRHSLWNANEEHGSIIANLSVSPISLETRDFQTAIISAEGEILFFGPYLQYLAGFMDMVAKFIIERRGEDIRPGDMWLVNDPWIGTAHQPDVNLMCPVFQDGELFCWVANNVHQNDIGGTVPGSFCTNAQDIYYDPVVIPPVRIVKNDEIDVDIESFYRRQSRTPINLALDLRACIAGNHAARQRIYTLIERYGARTVKGVMNGILDASESAFTALLDTIPDGEWSERCYHEVAVTGDRGTYRIELHLKKQGRSITFTNEGTDPEVGAINLPFAALRGTTLAAINVLMLAEQMGVIGGAARQVSYEPVPGTLTCPNYGVAVSPAGIYSTELSMAMSNAVLSKMLLCSSDEAVRDKALSTTPAQWHIHIHAGVNQRGAYYVGPMLDAIIGTTGATRSADGTFANGVWWIPEGRGPNVETYERDWPILYLYRGEDQDSGGAGRFRGGNGGRLAYIPYKGEVAVGVYSAEGVPKTAGLFGGNPGSVGATTLLRGSDVVARLAAGELPGSAAEIEGTVEPVQNKGVALPVDHDAVLEWNWGGSAGYGDPLTRDPARVGADVAAGSVGVASASDTYGVIASEAGEVDAAATEARRAELRTARLRAAGSGDEAGPLDLELPAGAVVIGEDIWVNADDDAYCCAHCGRRTGALSGGHPKEELLVHQHAMEEIGPRFVDPAAFVDDPMVWREYFCPGCATRLATEVARPDDPPFVEIRLDR</sequence>
<dbReference type="InterPro" id="IPR003692">
    <property type="entry name" value="Hydantoinase_B"/>
</dbReference>
<accession>A0A5B8U2X4</accession>
<dbReference type="Pfam" id="PF08882">
    <property type="entry name" value="Acetone_carb_G"/>
    <property type="match status" value="1"/>
</dbReference>
<dbReference type="GO" id="GO:0006749">
    <property type="term" value="P:glutathione metabolic process"/>
    <property type="evidence" value="ECO:0007669"/>
    <property type="project" value="TreeGrafter"/>
</dbReference>
<gene>
    <name evidence="3" type="ORF">FSW04_07245</name>
</gene>
<proteinExistence type="predicted"/>
<evidence type="ECO:0000256" key="1">
    <source>
        <dbReference type="SAM" id="MobiDB-lite"/>
    </source>
</evidence>
<dbReference type="InterPro" id="IPR016750">
    <property type="entry name" value="Aceto_COase_bsu/gsu"/>
</dbReference>
<feature type="domain" description="Hydantoinase B/oxoprolinase" evidence="2">
    <location>
        <begin position="31"/>
        <end position="582"/>
    </location>
</feature>
<feature type="compositionally biased region" description="Basic residues" evidence="1">
    <location>
        <begin position="1"/>
        <end position="10"/>
    </location>
</feature>
<dbReference type="AlphaFoldDB" id="A0A5B8U2X4"/>
<keyword evidence="4" id="KW-1185">Reference proteome</keyword>
<name>A0A5B8U2X4_9ACTN</name>
<dbReference type="EMBL" id="CP042430">
    <property type="protein sequence ID" value="QEC47397.1"/>
    <property type="molecule type" value="Genomic_DNA"/>
</dbReference>
<dbReference type="InterPro" id="IPR045079">
    <property type="entry name" value="Oxoprolinase-like"/>
</dbReference>
<evidence type="ECO:0000313" key="3">
    <source>
        <dbReference type="EMBL" id="QEC47397.1"/>
    </source>
</evidence>
<reference evidence="3 4" key="1">
    <citation type="journal article" date="2018" name="J. Microbiol.">
        <title>Baekduia soli gen. nov., sp. nov., a novel bacterium isolated from the soil of Baekdu Mountain and proposal of a novel family name, Baekduiaceae fam. nov.</title>
        <authorList>
            <person name="An D.S."/>
            <person name="Siddiqi M.Z."/>
            <person name="Kim K.H."/>
            <person name="Yu H.S."/>
            <person name="Im W.T."/>
        </authorList>
    </citation>
    <scope>NUCLEOTIDE SEQUENCE [LARGE SCALE GENOMIC DNA]</scope>
    <source>
        <strain evidence="3 4">BR7-21</strain>
    </source>
</reference>
<feature type="region of interest" description="Disordered" evidence="1">
    <location>
        <begin position="1"/>
        <end position="20"/>
    </location>
</feature>
<dbReference type="PANTHER" id="PTHR11365">
    <property type="entry name" value="5-OXOPROLINASE RELATED"/>
    <property type="match status" value="1"/>
</dbReference>
<dbReference type="OrthoDB" id="102473at2"/>
<evidence type="ECO:0000259" key="2">
    <source>
        <dbReference type="Pfam" id="PF02538"/>
    </source>
</evidence>
<dbReference type="Pfam" id="PF02538">
    <property type="entry name" value="Hydantoinase_B"/>
    <property type="match status" value="1"/>
</dbReference>
<dbReference type="PANTHER" id="PTHR11365:SF23">
    <property type="entry name" value="HYPOTHETICAL 5-OXOPROLINASE (EUROFUNG)-RELATED"/>
    <property type="match status" value="1"/>
</dbReference>
<dbReference type="Proteomes" id="UP000321805">
    <property type="component" value="Chromosome"/>
</dbReference>
<dbReference type="GO" id="GO:0017168">
    <property type="term" value="F:5-oxoprolinase (ATP-hydrolyzing) activity"/>
    <property type="evidence" value="ECO:0007669"/>
    <property type="project" value="TreeGrafter"/>
</dbReference>
<evidence type="ECO:0000313" key="4">
    <source>
        <dbReference type="Proteomes" id="UP000321805"/>
    </source>
</evidence>
<protein>
    <recommendedName>
        <fullName evidence="2">Hydantoinase B/oxoprolinase domain-containing protein</fullName>
    </recommendedName>
</protein>
<dbReference type="GO" id="GO:0005829">
    <property type="term" value="C:cytosol"/>
    <property type="evidence" value="ECO:0007669"/>
    <property type="project" value="TreeGrafter"/>
</dbReference>